<protein>
    <recommendedName>
        <fullName evidence="3">Cytochrome c domain-containing protein</fullName>
    </recommendedName>
</protein>
<dbReference type="Proteomes" id="UP001501468">
    <property type="component" value="Unassembled WGS sequence"/>
</dbReference>
<evidence type="ECO:0008006" key="3">
    <source>
        <dbReference type="Google" id="ProtNLM"/>
    </source>
</evidence>
<organism evidence="1 2">
    <name type="scientific">Terrabacter ginsenosidimutans</name>
    <dbReference type="NCBI Taxonomy" id="490575"/>
    <lineage>
        <taxon>Bacteria</taxon>
        <taxon>Bacillati</taxon>
        <taxon>Actinomycetota</taxon>
        <taxon>Actinomycetes</taxon>
        <taxon>Micrococcales</taxon>
        <taxon>Intrasporangiaceae</taxon>
        <taxon>Terrabacter</taxon>
    </lineage>
</organism>
<comment type="caution">
    <text evidence="1">The sequence shown here is derived from an EMBL/GenBank/DDBJ whole genome shotgun (WGS) entry which is preliminary data.</text>
</comment>
<proteinExistence type="predicted"/>
<name>A0ABP7DXW1_9MICO</name>
<accession>A0ABP7DXW1</accession>
<reference evidence="2" key="1">
    <citation type="journal article" date="2019" name="Int. J. Syst. Evol. Microbiol.">
        <title>The Global Catalogue of Microorganisms (GCM) 10K type strain sequencing project: providing services to taxonomists for standard genome sequencing and annotation.</title>
        <authorList>
            <consortium name="The Broad Institute Genomics Platform"/>
            <consortium name="The Broad Institute Genome Sequencing Center for Infectious Disease"/>
            <person name="Wu L."/>
            <person name="Ma J."/>
        </authorList>
    </citation>
    <scope>NUCLEOTIDE SEQUENCE [LARGE SCALE GENOMIC DNA]</scope>
    <source>
        <strain evidence="2">JCM 17125</strain>
    </source>
</reference>
<sequence length="118" mass="10759">MGGFAGLVGAVVVTGGPTDGLPDGTAAGGASPVGKTRGVNVTPGGTACGVCHGAHVGAAASAGGATAAWGSGVPLAVGTAYVVVSMSPTATAPSVTPAAGVVHGRRRKGITGVIAGKD</sequence>
<evidence type="ECO:0000313" key="1">
    <source>
        <dbReference type="EMBL" id="GAA3711655.1"/>
    </source>
</evidence>
<dbReference type="EMBL" id="BAABDC010000005">
    <property type="protein sequence ID" value="GAA3711655.1"/>
    <property type="molecule type" value="Genomic_DNA"/>
</dbReference>
<keyword evidence="2" id="KW-1185">Reference proteome</keyword>
<evidence type="ECO:0000313" key="2">
    <source>
        <dbReference type="Proteomes" id="UP001501468"/>
    </source>
</evidence>
<gene>
    <name evidence="1" type="ORF">GCM10022399_30520</name>
</gene>